<reference evidence="2 3" key="1">
    <citation type="submission" date="2023-03" db="EMBL/GenBank/DDBJ databases">
        <title>Altererythrobacter sp. CAU 1644 isolated from sand.</title>
        <authorList>
            <person name="Kim W."/>
        </authorList>
    </citation>
    <scope>NUCLEOTIDE SEQUENCE [LARGE SCALE GENOMIC DNA]</scope>
    <source>
        <strain evidence="2 3">CAU 1644</strain>
    </source>
</reference>
<evidence type="ECO:0000313" key="2">
    <source>
        <dbReference type="EMBL" id="WFL78423.1"/>
    </source>
</evidence>
<sequence>MGVLLRVFGVVCIAVGALHIALGLQADQMLGAGISEETLTNASLDSQNRFYGAQFMLVGAVAWMCGGDLERHATLFRVLMAVFFLGGLARLVSLLLLGWPAPMVQLLAASELVIPPLLLLWHARLTRARGPASRS</sequence>
<keyword evidence="3" id="KW-1185">Reference proteome</keyword>
<dbReference type="RefSeq" id="WP_278017113.1">
    <property type="nucleotide sequence ID" value="NZ_CP121106.1"/>
</dbReference>
<keyword evidence="1" id="KW-0812">Transmembrane</keyword>
<name>A0ABY8FWS8_9SPHN</name>
<evidence type="ECO:0000256" key="1">
    <source>
        <dbReference type="SAM" id="Phobius"/>
    </source>
</evidence>
<dbReference type="Pfam" id="PF14248">
    <property type="entry name" value="DUF4345"/>
    <property type="match status" value="1"/>
</dbReference>
<evidence type="ECO:0000313" key="3">
    <source>
        <dbReference type="Proteomes" id="UP001215827"/>
    </source>
</evidence>
<keyword evidence="1" id="KW-0472">Membrane</keyword>
<feature type="transmembrane region" description="Helical" evidence="1">
    <location>
        <begin position="103"/>
        <end position="121"/>
    </location>
</feature>
<gene>
    <name evidence="2" type="ORF">P7228_04985</name>
</gene>
<accession>A0ABY8FWS8</accession>
<dbReference type="InterPro" id="IPR025597">
    <property type="entry name" value="DUF4345"/>
</dbReference>
<feature type="transmembrane region" description="Helical" evidence="1">
    <location>
        <begin position="50"/>
        <end position="66"/>
    </location>
</feature>
<feature type="transmembrane region" description="Helical" evidence="1">
    <location>
        <begin position="78"/>
        <end position="97"/>
    </location>
</feature>
<dbReference type="Proteomes" id="UP001215827">
    <property type="component" value="Chromosome"/>
</dbReference>
<keyword evidence="1" id="KW-1133">Transmembrane helix</keyword>
<organism evidence="2 3">
    <name type="scientific">Altererythrobacter arenosus</name>
    <dbReference type="NCBI Taxonomy" id="3032592"/>
    <lineage>
        <taxon>Bacteria</taxon>
        <taxon>Pseudomonadati</taxon>
        <taxon>Pseudomonadota</taxon>
        <taxon>Alphaproteobacteria</taxon>
        <taxon>Sphingomonadales</taxon>
        <taxon>Erythrobacteraceae</taxon>
        <taxon>Altererythrobacter</taxon>
    </lineage>
</organism>
<proteinExistence type="predicted"/>
<dbReference type="EMBL" id="CP121106">
    <property type="protein sequence ID" value="WFL78423.1"/>
    <property type="molecule type" value="Genomic_DNA"/>
</dbReference>
<protein>
    <submittedName>
        <fullName evidence="2">DUF4345 domain-containing protein</fullName>
    </submittedName>
</protein>